<evidence type="ECO:0000256" key="22">
    <source>
        <dbReference type="HAMAP-Rule" id="MF_00047"/>
    </source>
</evidence>
<keyword evidence="10 24" id="KW-0547">Nucleotide-binding</keyword>
<feature type="binding site" evidence="24">
    <location>
        <begin position="181"/>
        <end position="183"/>
    </location>
    <ligand>
        <name>ATP</name>
        <dbReference type="ChEBI" id="CHEBI:30616"/>
    </ligand>
</feature>
<dbReference type="OrthoDB" id="9813261at2"/>
<comment type="cofactor">
    <cofactor evidence="25">
        <name>Mg(2+)</name>
        <dbReference type="ChEBI" id="CHEBI:18420"/>
    </cofactor>
    <cofactor evidence="25">
        <name>Mn(2+)</name>
        <dbReference type="ChEBI" id="CHEBI:29035"/>
    </cofactor>
    <text evidence="25">Binds 2 magnesium or manganese ions per subunit.</text>
</comment>
<keyword evidence="16 22" id="KW-0961">Cell wall biogenesis/degradation</keyword>
<dbReference type="Pfam" id="PF01820">
    <property type="entry name" value="Dala_Dala_lig_N"/>
    <property type="match status" value="1"/>
</dbReference>
<feature type="binding site" evidence="24">
    <location>
        <position position="136"/>
    </location>
    <ligand>
        <name>ATP</name>
        <dbReference type="ChEBI" id="CHEBI:30616"/>
    </ligand>
</feature>
<evidence type="ECO:0000256" key="18">
    <source>
        <dbReference type="ARBA" id="ARBA00060592"/>
    </source>
</evidence>
<evidence type="ECO:0000256" key="10">
    <source>
        <dbReference type="ARBA" id="ARBA00022741"/>
    </source>
</evidence>
<keyword evidence="14 22" id="KW-0573">Peptidoglycan synthesis</keyword>
<organism evidence="28 29">
    <name type="scientific">Natranaerobius trueperi</name>
    <dbReference type="NCBI Taxonomy" id="759412"/>
    <lineage>
        <taxon>Bacteria</taxon>
        <taxon>Bacillati</taxon>
        <taxon>Bacillota</taxon>
        <taxon>Clostridia</taxon>
        <taxon>Natranaerobiales</taxon>
        <taxon>Natranaerobiaceae</taxon>
        <taxon>Natranaerobius</taxon>
    </lineage>
</organism>
<dbReference type="PROSITE" id="PS50975">
    <property type="entry name" value="ATP_GRASP"/>
    <property type="match status" value="1"/>
</dbReference>
<evidence type="ECO:0000256" key="24">
    <source>
        <dbReference type="PIRSR" id="PIRSR039102-2"/>
    </source>
</evidence>
<dbReference type="FunFam" id="3.30.470.20:FF:000008">
    <property type="entry name" value="D-alanine--D-alanine ligase"/>
    <property type="match status" value="1"/>
</dbReference>
<evidence type="ECO:0000256" key="9">
    <source>
        <dbReference type="ARBA" id="ARBA00022723"/>
    </source>
</evidence>
<keyword evidence="13 22" id="KW-0133">Cell shape</keyword>
<keyword evidence="11 26" id="KW-0067">ATP-binding</keyword>
<dbReference type="InterPro" id="IPR011761">
    <property type="entry name" value="ATP-grasp"/>
</dbReference>
<keyword evidence="7 22" id="KW-0963">Cytoplasm</keyword>
<feature type="active site" evidence="23">
    <location>
        <position position="324"/>
    </location>
</feature>
<dbReference type="NCBIfam" id="NF002528">
    <property type="entry name" value="PRK01966.1-4"/>
    <property type="match status" value="1"/>
</dbReference>
<dbReference type="PANTHER" id="PTHR23132:SF25">
    <property type="entry name" value="D-ALANINE--D-ALANINE LIGASE A"/>
    <property type="match status" value="1"/>
</dbReference>
<dbReference type="GO" id="GO:0071555">
    <property type="term" value="P:cell wall organization"/>
    <property type="evidence" value="ECO:0007669"/>
    <property type="project" value="UniProtKB-KW"/>
</dbReference>
<evidence type="ECO:0000256" key="2">
    <source>
        <dbReference type="ARBA" id="ARBA00003921"/>
    </source>
</evidence>
<evidence type="ECO:0000256" key="4">
    <source>
        <dbReference type="ARBA" id="ARBA00004752"/>
    </source>
</evidence>
<comment type="function">
    <text evidence="2 22">Cell wall formation.</text>
</comment>
<evidence type="ECO:0000256" key="16">
    <source>
        <dbReference type="ARBA" id="ARBA00023316"/>
    </source>
</evidence>
<evidence type="ECO:0000256" key="26">
    <source>
        <dbReference type="PROSITE-ProRule" id="PRU00409"/>
    </source>
</evidence>
<evidence type="ECO:0000259" key="27">
    <source>
        <dbReference type="PROSITE" id="PS50975"/>
    </source>
</evidence>
<evidence type="ECO:0000256" key="5">
    <source>
        <dbReference type="ARBA" id="ARBA00010871"/>
    </source>
</evidence>
<feature type="binding site" evidence="24">
    <location>
        <begin position="189"/>
        <end position="190"/>
    </location>
    <ligand>
        <name>ATP</name>
        <dbReference type="ChEBI" id="CHEBI:30616"/>
    </ligand>
</feature>
<comment type="cofactor">
    <cofactor evidence="1">
        <name>Mn(2+)</name>
        <dbReference type="ChEBI" id="CHEBI:29035"/>
    </cofactor>
</comment>
<dbReference type="NCBIfam" id="TIGR01205">
    <property type="entry name" value="D_ala_D_alaTIGR"/>
    <property type="match status" value="1"/>
</dbReference>
<evidence type="ECO:0000256" key="17">
    <source>
        <dbReference type="ARBA" id="ARBA00047614"/>
    </source>
</evidence>
<feature type="binding site" evidence="25">
    <location>
        <position position="299"/>
    </location>
    <ligand>
        <name>Mg(2+)</name>
        <dbReference type="ChEBI" id="CHEBI:18420"/>
        <label>1</label>
    </ligand>
</feature>
<feature type="binding site" evidence="25">
    <location>
        <position position="313"/>
    </location>
    <ligand>
        <name>Mg(2+)</name>
        <dbReference type="ChEBI" id="CHEBI:18420"/>
        <label>1</label>
    </ligand>
</feature>
<dbReference type="InterPro" id="IPR011095">
    <property type="entry name" value="Dala_Dala_lig_C"/>
</dbReference>
<dbReference type="GO" id="GO:0005524">
    <property type="term" value="F:ATP binding"/>
    <property type="evidence" value="ECO:0007669"/>
    <property type="project" value="UniProtKB-UniRule"/>
</dbReference>
<dbReference type="InterPro" id="IPR013815">
    <property type="entry name" value="ATP_grasp_subdomain_1"/>
</dbReference>
<evidence type="ECO:0000256" key="8">
    <source>
        <dbReference type="ARBA" id="ARBA00022598"/>
    </source>
</evidence>
<comment type="pathway">
    <text evidence="18">Glycan biosynthesis.</text>
</comment>
<dbReference type="GO" id="GO:0008716">
    <property type="term" value="F:D-alanine-D-alanine ligase activity"/>
    <property type="evidence" value="ECO:0007669"/>
    <property type="project" value="UniProtKB-UniRule"/>
</dbReference>
<dbReference type="Proteomes" id="UP000214588">
    <property type="component" value="Unassembled WGS sequence"/>
</dbReference>
<evidence type="ECO:0000256" key="20">
    <source>
        <dbReference type="ARBA" id="ARBA00076288"/>
    </source>
</evidence>
<comment type="similarity">
    <text evidence="5 22">Belongs to the D-alanine--D-alanine ligase family.</text>
</comment>
<dbReference type="InterPro" id="IPR011127">
    <property type="entry name" value="Dala_Dala_lig_N"/>
</dbReference>
<dbReference type="NCBIfam" id="NF002378">
    <property type="entry name" value="PRK01372.1"/>
    <property type="match status" value="1"/>
</dbReference>
<dbReference type="GO" id="GO:0005829">
    <property type="term" value="C:cytosol"/>
    <property type="evidence" value="ECO:0007669"/>
    <property type="project" value="TreeGrafter"/>
</dbReference>
<evidence type="ECO:0000256" key="6">
    <source>
        <dbReference type="ARBA" id="ARBA00012216"/>
    </source>
</evidence>
<evidence type="ECO:0000256" key="23">
    <source>
        <dbReference type="PIRSR" id="PIRSR039102-1"/>
    </source>
</evidence>
<dbReference type="Gene3D" id="3.30.470.20">
    <property type="entry name" value="ATP-grasp fold, B domain"/>
    <property type="match status" value="1"/>
</dbReference>
<dbReference type="SUPFAM" id="SSF52440">
    <property type="entry name" value="PreATP-grasp domain"/>
    <property type="match status" value="1"/>
</dbReference>
<evidence type="ECO:0000313" key="29">
    <source>
        <dbReference type="Proteomes" id="UP000214588"/>
    </source>
</evidence>
<dbReference type="EC" id="6.3.2.4" evidence="6 22"/>
<keyword evidence="9 25" id="KW-0479">Metal-binding</keyword>
<feature type="domain" description="ATP-grasp" evidence="27">
    <location>
        <begin position="140"/>
        <end position="346"/>
    </location>
</feature>
<feature type="active site" evidence="23">
    <location>
        <position position="16"/>
    </location>
</feature>
<keyword evidence="29" id="KW-1185">Reference proteome</keyword>
<evidence type="ECO:0000256" key="12">
    <source>
        <dbReference type="ARBA" id="ARBA00022842"/>
    </source>
</evidence>
<dbReference type="SUPFAM" id="SSF56059">
    <property type="entry name" value="Glutathione synthetase ATP-binding domain-like"/>
    <property type="match status" value="1"/>
</dbReference>
<dbReference type="PROSITE" id="PS00844">
    <property type="entry name" value="DALA_DALA_LIGASE_2"/>
    <property type="match status" value="1"/>
</dbReference>
<dbReference type="RefSeq" id="WP_089023637.1">
    <property type="nucleotide sequence ID" value="NZ_NIQC01000014.1"/>
</dbReference>
<comment type="catalytic activity">
    <reaction evidence="17 22">
        <text>2 D-alanine + ATP = D-alanyl-D-alanine + ADP + phosphate + H(+)</text>
        <dbReference type="Rhea" id="RHEA:11224"/>
        <dbReference type="ChEBI" id="CHEBI:15378"/>
        <dbReference type="ChEBI" id="CHEBI:30616"/>
        <dbReference type="ChEBI" id="CHEBI:43474"/>
        <dbReference type="ChEBI" id="CHEBI:57416"/>
        <dbReference type="ChEBI" id="CHEBI:57822"/>
        <dbReference type="ChEBI" id="CHEBI:456216"/>
        <dbReference type="EC" id="6.3.2.4"/>
    </reaction>
</comment>
<dbReference type="HAMAP" id="MF_00047">
    <property type="entry name" value="Dala_Dala_lig"/>
    <property type="match status" value="1"/>
</dbReference>
<evidence type="ECO:0000256" key="11">
    <source>
        <dbReference type="ARBA" id="ARBA00022840"/>
    </source>
</evidence>
<dbReference type="PIRSF" id="PIRSF039102">
    <property type="entry name" value="Ddl/VanB"/>
    <property type="match status" value="1"/>
</dbReference>
<comment type="subcellular location">
    <subcellularLocation>
        <location evidence="3 22">Cytoplasm</location>
    </subcellularLocation>
</comment>
<dbReference type="EMBL" id="NIQC01000014">
    <property type="protein sequence ID" value="OWZ83622.1"/>
    <property type="molecule type" value="Genomic_DNA"/>
</dbReference>
<evidence type="ECO:0000256" key="13">
    <source>
        <dbReference type="ARBA" id="ARBA00022960"/>
    </source>
</evidence>
<evidence type="ECO:0000256" key="15">
    <source>
        <dbReference type="ARBA" id="ARBA00023211"/>
    </source>
</evidence>
<dbReference type="PROSITE" id="PS00843">
    <property type="entry name" value="DALA_DALA_LIGASE_1"/>
    <property type="match status" value="1"/>
</dbReference>
<feature type="binding site" evidence="25">
    <location>
        <position position="313"/>
    </location>
    <ligand>
        <name>Mg(2+)</name>
        <dbReference type="ChEBI" id="CHEBI:18420"/>
        <label>2</label>
    </ligand>
</feature>
<protein>
    <recommendedName>
        <fullName evidence="19 22">D-alanine--D-alanine ligase</fullName>
        <ecNumber evidence="6 22">6.3.2.4</ecNumber>
    </recommendedName>
    <alternativeName>
        <fullName evidence="21 22">D-Ala-D-Ala ligase</fullName>
    </alternativeName>
    <alternativeName>
        <fullName evidence="20 22">D-alanylalanine synthetase</fullName>
    </alternativeName>
</protein>
<evidence type="ECO:0000256" key="14">
    <source>
        <dbReference type="ARBA" id="ARBA00022984"/>
    </source>
</evidence>
<proteinExistence type="inferred from homology"/>
<dbReference type="InterPro" id="IPR000291">
    <property type="entry name" value="D-Ala_lig_Van_CS"/>
</dbReference>
<dbReference type="AlphaFoldDB" id="A0A226BXW0"/>
<keyword evidence="8 22" id="KW-0436">Ligase</keyword>
<dbReference type="InterPro" id="IPR016185">
    <property type="entry name" value="PreATP-grasp_dom_sf"/>
</dbReference>
<feature type="active site" evidence="23">
    <location>
        <position position="189"/>
    </location>
</feature>
<evidence type="ECO:0000256" key="19">
    <source>
        <dbReference type="ARBA" id="ARBA00068427"/>
    </source>
</evidence>
<feature type="binding site" evidence="24">
    <location>
        <begin position="219"/>
        <end position="226"/>
    </location>
    <ligand>
        <name>ATP</name>
        <dbReference type="ChEBI" id="CHEBI:30616"/>
    </ligand>
</feature>
<keyword evidence="15 25" id="KW-0464">Manganese</keyword>
<evidence type="ECO:0000256" key="25">
    <source>
        <dbReference type="PIRSR" id="PIRSR039102-3"/>
    </source>
</evidence>
<dbReference type="Gene3D" id="3.30.1490.20">
    <property type="entry name" value="ATP-grasp fold, A domain"/>
    <property type="match status" value="1"/>
</dbReference>
<dbReference type="Pfam" id="PF07478">
    <property type="entry name" value="Dala_Dala_lig_C"/>
    <property type="match status" value="1"/>
</dbReference>
<sequence length="363" mass="40952">MHKIKIGVIFGGKSGEHEVSLKSAKSVIYALDKNKFEIIPIGIKKDGTWISGEKPLEELEKGKSFEENFSVTMMPDPTKKGLWKLDPFEKFADIDVVFPVLHGTYGEDGTLQGFLELCDIPYVGSGVLGSSLAMDKVMMKQVLKNYGLKVANYQSFFRFEWESNHIKLIQQIESSIKYPMFVKPANLGSSVGISKANKRSELIEAINLATRYDMKCLVEEYIPGKEIEISILGNQYPKASITGEIIPANEFYDYESKYLNDRSELLIPASISENLASSLQKAGIAAYQALECRGLCRVDFFVLEETQEVYINELNTMPGFTEISMYPKLWKNSGIPYSKLLSELVELAINHQKEKDKNLTEFQ</sequence>
<reference evidence="28 29" key="1">
    <citation type="submission" date="2017-06" db="EMBL/GenBank/DDBJ databases">
        <title>Draft Genome Sequence of Natranaerobius trueperi halophilic, alkalithermophilic bacteria from soda lakes.</title>
        <authorList>
            <person name="Zhao B."/>
        </authorList>
    </citation>
    <scope>NUCLEOTIDE SEQUENCE [LARGE SCALE GENOMIC DNA]</scope>
    <source>
        <strain evidence="28 29">DSM 18760</strain>
    </source>
</reference>
<name>A0A226BXW0_9FIRM</name>
<evidence type="ECO:0000313" key="28">
    <source>
        <dbReference type="EMBL" id="OWZ83622.1"/>
    </source>
</evidence>
<evidence type="ECO:0000256" key="7">
    <source>
        <dbReference type="ARBA" id="ARBA00022490"/>
    </source>
</evidence>
<keyword evidence="12 25" id="KW-0460">Magnesium</keyword>
<evidence type="ECO:0000256" key="21">
    <source>
        <dbReference type="ARBA" id="ARBA00077154"/>
    </source>
</evidence>
<dbReference type="InterPro" id="IPR005905">
    <property type="entry name" value="D_ala_D_ala"/>
</dbReference>
<evidence type="ECO:0000256" key="3">
    <source>
        <dbReference type="ARBA" id="ARBA00004496"/>
    </source>
</evidence>
<dbReference type="Gene3D" id="3.40.50.20">
    <property type="match status" value="1"/>
</dbReference>
<feature type="binding site" evidence="24">
    <location>
        <begin position="312"/>
        <end position="313"/>
    </location>
    <ligand>
        <name>ATP</name>
        <dbReference type="ChEBI" id="CHEBI:30616"/>
    </ligand>
</feature>
<dbReference type="UniPathway" id="UPA00219"/>
<dbReference type="GO" id="GO:0009252">
    <property type="term" value="P:peptidoglycan biosynthetic process"/>
    <property type="evidence" value="ECO:0007669"/>
    <property type="project" value="UniProtKB-UniRule"/>
</dbReference>
<gene>
    <name evidence="22" type="primary">ddl</name>
    <name evidence="28" type="ORF">CDO51_07275</name>
</gene>
<dbReference type="PANTHER" id="PTHR23132">
    <property type="entry name" value="D-ALANINE--D-ALANINE LIGASE"/>
    <property type="match status" value="1"/>
</dbReference>
<evidence type="ECO:0000256" key="1">
    <source>
        <dbReference type="ARBA" id="ARBA00001936"/>
    </source>
</evidence>
<feature type="binding site" evidence="25">
    <location>
        <position position="315"/>
    </location>
    <ligand>
        <name>Mg(2+)</name>
        <dbReference type="ChEBI" id="CHEBI:18420"/>
        <label>2</label>
    </ligand>
</feature>
<dbReference type="GO" id="GO:0008360">
    <property type="term" value="P:regulation of cell shape"/>
    <property type="evidence" value="ECO:0007669"/>
    <property type="project" value="UniProtKB-KW"/>
</dbReference>
<accession>A0A226BXW0</accession>
<dbReference type="GO" id="GO:0046872">
    <property type="term" value="F:metal ion binding"/>
    <property type="evidence" value="ECO:0007669"/>
    <property type="project" value="UniProtKB-KW"/>
</dbReference>
<comment type="pathway">
    <text evidence="4 22">Cell wall biogenesis; peptidoglycan biosynthesis.</text>
</comment>
<comment type="caution">
    <text evidence="28">The sequence shown here is derived from an EMBL/GenBank/DDBJ whole genome shotgun (WGS) entry which is preliminary data.</text>
</comment>
<dbReference type="FunFam" id="3.30.1490.20:FF:000007">
    <property type="entry name" value="D-alanine--D-alanine ligase"/>
    <property type="match status" value="1"/>
</dbReference>